<reference evidence="3" key="2">
    <citation type="submission" date="2019-10" db="EMBL/GenBank/DDBJ databases">
        <title>A de novo genome assembly of a pear dwarfing rootstock.</title>
        <authorList>
            <person name="Wang F."/>
            <person name="Wang J."/>
            <person name="Li S."/>
            <person name="Zhang Y."/>
            <person name="Fang M."/>
            <person name="Ma L."/>
            <person name="Zhao Y."/>
            <person name="Jiang S."/>
        </authorList>
    </citation>
    <scope>NUCLEOTIDE SEQUENCE [LARGE SCALE GENOMIC DNA]</scope>
</reference>
<organism evidence="2 3">
    <name type="scientific">Pyrus ussuriensis x Pyrus communis</name>
    <dbReference type="NCBI Taxonomy" id="2448454"/>
    <lineage>
        <taxon>Eukaryota</taxon>
        <taxon>Viridiplantae</taxon>
        <taxon>Streptophyta</taxon>
        <taxon>Embryophyta</taxon>
        <taxon>Tracheophyta</taxon>
        <taxon>Spermatophyta</taxon>
        <taxon>Magnoliopsida</taxon>
        <taxon>eudicotyledons</taxon>
        <taxon>Gunneridae</taxon>
        <taxon>Pentapetalae</taxon>
        <taxon>rosids</taxon>
        <taxon>fabids</taxon>
        <taxon>Rosales</taxon>
        <taxon>Rosaceae</taxon>
        <taxon>Amygdaloideae</taxon>
        <taxon>Maleae</taxon>
        <taxon>Pyrus</taxon>
    </lineage>
</organism>
<accession>A0A5N5FT17</accession>
<evidence type="ECO:0000313" key="2">
    <source>
        <dbReference type="EMBL" id="KAB2606047.1"/>
    </source>
</evidence>
<name>A0A5N5FT17_9ROSA</name>
<protein>
    <submittedName>
        <fullName evidence="2">Atrophin-1-like</fullName>
    </submittedName>
</protein>
<keyword evidence="3" id="KW-1185">Reference proteome</keyword>
<comment type="caution">
    <text evidence="2">The sequence shown here is derived from an EMBL/GenBank/DDBJ whole genome shotgun (WGS) entry which is preliminary data.</text>
</comment>
<sequence>MVAMVAAKKKLVFPLKRDATIAPLSAKPTSMATSAALTVPSKRPCPERIKKKANKREQEIHVISSQTTGATTPSGHLFSHVVQASTRVPPNPPLDQTTKVRPTTRVMV</sequence>
<evidence type="ECO:0000256" key="1">
    <source>
        <dbReference type="SAM" id="MobiDB-lite"/>
    </source>
</evidence>
<gene>
    <name evidence="2" type="ORF">D8674_005764</name>
</gene>
<dbReference type="EMBL" id="SMOL01000559">
    <property type="protein sequence ID" value="KAB2606047.1"/>
    <property type="molecule type" value="Genomic_DNA"/>
</dbReference>
<proteinExistence type="predicted"/>
<feature type="region of interest" description="Disordered" evidence="1">
    <location>
        <begin position="85"/>
        <end position="108"/>
    </location>
</feature>
<dbReference type="AlphaFoldDB" id="A0A5N5FT17"/>
<reference evidence="2 3" key="1">
    <citation type="submission" date="2019-09" db="EMBL/GenBank/DDBJ databases">
        <authorList>
            <person name="Ou C."/>
        </authorList>
    </citation>
    <scope>NUCLEOTIDE SEQUENCE [LARGE SCALE GENOMIC DNA]</scope>
    <source>
        <strain evidence="2">S2</strain>
        <tissue evidence="2">Leaf</tissue>
    </source>
</reference>
<evidence type="ECO:0000313" key="3">
    <source>
        <dbReference type="Proteomes" id="UP000327157"/>
    </source>
</evidence>
<feature type="compositionally biased region" description="Polar residues" evidence="1">
    <location>
        <begin position="85"/>
        <end position="101"/>
    </location>
</feature>
<reference evidence="2 3" key="3">
    <citation type="submission" date="2019-11" db="EMBL/GenBank/DDBJ databases">
        <title>A de novo genome assembly of a pear dwarfing rootstock.</title>
        <authorList>
            <person name="Wang F."/>
            <person name="Wang J."/>
            <person name="Li S."/>
            <person name="Zhang Y."/>
            <person name="Fang M."/>
            <person name="Ma L."/>
            <person name="Zhao Y."/>
            <person name="Jiang S."/>
        </authorList>
    </citation>
    <scope>NUCLEOTIDE SEQUENCE [LARGE SCALE GENOMIC DNA]</scope>
    <source>
        <strain evidence="2">S2</strain>
        <tissue evidence="2">Leaf</tissue>
    </source>
</reference>
<dbReference type="Proteomes" id="UP000327157">
    <property type="component" value="Chromosome 11"/>
</dbReference>